<dbReference type="InterPro" id="IPR024087">
    <property type="entry name" value="Creatininase-like_sf"/>
</dbReference>
<gene>
    <name evidence="2" type="ORF">Pflav_009430</name>
</gene>
<comment type="similarity">
    <text evidence="1">Belongs to the creatininase superfamily.</text>
</comment>
<dbReference type="SUPFAM" id="SSF102215">
    <property type="entry name" value="Creatininase"/>
    <property type="match status" value="1"/>
</dbReference>
<accession>A0A6F8XL51</accession>
<proteinExistence type="inferred from homology"/>
<organism evidence="2 3">
    <name type="scientific">Phytohabitans flavus</name>
    <dbReference type="NCBI Taxonomy" id="1076124"/>
    <lineage>
        <taxon>Bacteria</taxon>
        <taxon>Bacillati</taxon>
        <taxon>Actinomycetota</taxon>
        <taxon>Actinomycetes</taxon>
        <taxon>Micromonosporales</taxon>
        <taxon>Micromonosporaceae</taxon>
    </lineage>
</organism>
<evidence type="ECO:0008006" key="4">
    <source>
        <dbReference type="Google" id="ProtNLM"/>
    </source>
</evidence>
<name>A0A6F8XL51_9ACTN</name>
<dbReference type="AlphaFoldDB" id="A0A6F8XL51"/>
<protein>
    <recommendedName>
        <fullName evidence="4">Creatinine amidohydrolase</fullName>
    </recommendedName>
</protein>
<evidence type="ECO:0000256" key="1">
    <source>
        <dbReference type="ARBA" id="ARBA00024029"/>
    </source>
</evidence>
<reference evidence="2 3" key="2">
    <citation type="submission" date="2020-03" db="EMBL/GenBank/DDBJ databases">
        <authorList>
            <person name="Ichikawa N."/>
            <person name="Kimura A."/>
            <person name="Kitahashi Y."/>
            <person name="Uohara A."/>
        </authorList>
    </citation>
    <scope>NUCLEOTIDE SEQUENCE [LARGE SCALE GENOMIC DNA]</scope>
    <source>
        <strain evidence="2 3">NBRC 107702</strain>
    </source>
</reference>
<dbReference type="InterPro" id="IPR003785">
    <property type="entry name" value="Creatininase/forma_Hydrolase"/>
</dbReference>
<evidence type="ECO:0000313" key="3">
    <source>
        <dbReference type="Proteomes" id="UP000502508"/>
    </source>
</evidence>
<evidence type="ECO:0000313" key="2">
    <source>
        <dbReference type="EMBL" id="BCB74533.1"/>
    </source>
</evidence>
<sequence>MAVTYGLSPEHARSPGTVTSPIRVLTELADAICGEYMRATAARNLLIVNGHGGN</sequence>
<reference evidence="2 3" key="1">
    <citation type="submission" date="2020-03" db="EMBL/GenBank/DDBJ databases">
        <title>Whole genome shotgun sequence of Phytohabitans flavus NBRC 107702.</title>
        <authorList>
            <person name="Komaki H."/>
            <person name="Tamura T."/>
        </authorList>
    </citation>
    <scope>NUCLEOTIDE SEQUENCE [LARGE SCALE GENOMIC DNA]</scope>
    <source>
        <strain evidence="2 3">NBRC 107702</strain>
    </source>
</reference>
<dbReference type="Gene3D" id="3.40.50.10310">
    <property type="entry name" value="Creatininase"/>
    <property type="match status" value="1"/>
</dbReference>
<dbReference type="Pfam" id="PF02633">
    <property type="entry name" value="Creatininase"/>
    <property type="match status" value="1"/>
</dbReference>
<dbReference type="RefSeq" id="WP_173033949.1">
    <property type="nucleotide sequence ID" value="NZ_AP022870.1"/>
</dbReference>
<dbReference type="KEGG" id="pfla:Pflav_009430"/>
<keyword evidence="3" id="KW-1185">Reference proteome</keyword>
<dbReference type="Proteomes" id="UP000502508">
    <property type="component" value="Chromosome"/>
</dbReference>
<dbReference type="EMBL" id="AP022870">
    <property type="protein sequence ID" value="BCB74533.1"/>
    <property type="molecule type" value="Genomic_DNA"/>
</dbReference>